<organism evidence="2 3">
    <name type="scientific">Candidatus Bilophila faecipullorum</name>
    <dbReference type="NCBI Taxonomy" id="2838482"/>
    <lineage>
        <taxon>Bacteria</taxon>
        <taxon>Pseudomonadati</taxon>
        <taxon>Thermodesulfobacteriota</taxon>
        <taxon>Desulfovibrionia</taxon>
        <taxon>Desulfovibrionales</taxon>
        <taxon>Desulfovibrionaceae</taxon>
        <taxon>Bilophila</taxon>
    </lineage>
</organism>
<dbReference type="Proteomes" id="UP000824264">
    <property type="component" value="Unassembled WGS sequence"/>
</dbReference>
<evidence type="ECO:0000256" key="1">
    <source>
        <dbReference type="SAM" id="Phobius"/>
    </source>
</evidence>
<proteinExistence type="predicted"/>
<feature type="transmembrane region" description="Helical" evidence="1">
    <location>
        <begin position="12"/>
        <end position="33"/>
    </location>
</feature>
<accession>A0A9D1R0Q8</accession>
<gene>
    <name evidence="2" type="ORF">H9874_04390</name>
</gene>
<name>A0A9D1R0Q8_9BACT</name>
<reference evidence="2" key="1">
    <citation type="journal article" date="2021" name="PeerJ">
        <title>Extensive microbial diversity within the chicken gut microbiome revealed by metagenomics and culture.</title>
        <authorList>
            <person name="Gilroy R."/>
            <person name="Ravi A."/>
            <person name="Getino M."/>
            <person name="Pursley I."/>
            <person name="Horton D.L."/>
            <person name="Alikhan N.F."/>
            <person name="Baker D."/>
            <person name="Gharbi K."/>
            <person name="Hall N."/>
            <person name="Watson M."/>
            <person name="Adriaenssens E.M."/>
            <person name="Foster-Nyarko E."/>
            <person name="Jarju S."/>
            <person name="Secka A."/>
            <person name="Antonio M."/>
            <person name="Oren A."/>
            <person name="Chaudhuri R.R."/>
            <person name="La Ragione R."/>
            <person name="Hildebrand F."/>
            <person name="Pallen M.J."/>
        </authorList>
    </citation>
    <scope>NUCLEOTIDE SEQUENCE</scope>
    <source>
        <strain evidence="2">ChiSxjej5B17-1746</strain>
    </source>
</reference>
<sequence>METFVTLFTGSLYLIGGLLALLVLLICVFLWMVSTRTRQDSKIFQERFDGWRKRRR</sequence>
<dbReference type="EMBL" id="DXGI01000157">
    <property type="protein sequence ID" value="HIW78368.1"/>
    <property type="molecule type" value="Genomic_DNA"/>
</dbReference>
<evidence type="ECO:0000313" key="2">
    <source>
        <dbReference type="EMBL" id="HIW78368.1"/>
    </source>
</evidence>
<keyword evidence="1" id="KW-1133">Transmembrane helix</keyword>
<protein>
    <submittedName>
        <fullName evidence="2">Uncharacterized protein</fullName>
    </submittedName>
</protein>
<keyword evidence="1" id="KW-0472">Membrane</keyword>
<reference evidence="2" key="2">
    <citation type="submission" date="2021-04" db="EMBL/GenBank/DDBJ databases">
        <authorList>
            <person name="Gilroy R."/>
        </authorList>
    </citation>
    <scope>NUCLEOTIDE SEQUENCE</scope>
    <source>
        <strain evidence="2">ChiSxjej5B17-1746</strain>
    </source>
</reference>
<keyword evidence="1" id="KW-0812">Transmembrane</keyword>
<comment type="caution">
    <text evidence="2">The sequence shown here is derived from an EMBL/GenBank/DDBJ whole genome shotgun (WGS) entry which is preliminary data.</text>
</comment>
<evidence type="ECO:0000313" key="3">
    <source>
        <dbReference type="Proteomes" id="UP000824264"/>
    </source>
</evidence>
<dbReference type="AlphaFoldDB" id="A0A9D1R0Q8"/>